<organism evidence="3 4">
    <name type="scientific">Gambusia affinis</name>
    <name type="common">Western mosquitofish</name>
    <name type="synonym">Heterandria affinis</name>
    <dbReference type="NCBI Taxonomy" id="33528"/>
    <lineage>
        <taxon>Eukaryota</taxon>
        <taxon>Metazoa</taxon>
        <taxon>Chordata</taxon>
        <taxon>Craniata</taxon>
        <taxon>Vertebrata</taxon>
        <taxon>Euteleostomi</taxon>
        <taxon>Actinopterygii</taxon>
        <taxon>Neopterygii</taxon>
        <taxon>Teleostei</taxon>
        <taxon>Neoteleostei</taxon>
        <taxon>Acanthomorphata</taxon>
        <taxon>Ovalentaria</taxon>
        <taxon>Atherinomorphae</taxon>
        <taxon>Cyprinodontiformes</taxon>
        <taxon>Poeciliidae</taxon>
        <taxon>Poeciliinae</taxon>
        <taxon>Gambusia</taxon>
    </lineage>
</organism>
<protein>
    <recommendedName>
        <fullName evidence="2">Sorting nexin C-terminal domain-containing protein</fullName>
    </recommendedName>
</protein>
<evidence type="ECO:0000313" key="3">
    <source>
        <dbReference type="EMBL" id="PWA18790.1"/>
    </source>
</evidence>
<dbReference type="InterPro" id="IPR013937">
    <property type="entry name" value="Sorting_nexin_C"/>
</dbReference>
<feature type="region of interest" description="Disordered" evidence="1">
    <location>
        <begin position="216"/>
        <end position="236"/>
    </location>
</feature>
<dbReference type="EMBL" id="NHOQ01002284">
    <property type="protein sequence ID" value="PWA18790.1"/>
    <property type="molecule type" value="Genomic_DNA"/>
</dbReference>
<accession>A0A315V642</accession>
<dbReference type="GO" id="GO:0035091">
    <property type="term" value="F:phosphatidylinositol binding"/>
    <property type="evidence" value="ECO:0007669"/>
    <property type="project" value="InterPro"/>
</dbReference>
<dbReference type="Proteomes" id="UP000250572">
    <property type="component" value="Unassembled WGS sequence"/>
</dbReference>
<reference evidence="3 4" key="1">
    <citation type="journal article" date="2018" name="G3 (Bethesda)">
        <title>A High-Quality Reference Genome for the Invasive Mosquitofish Gambusia affinis Using a Chicago Library.</title>
        <authorList>
            <person name="Hoffberg S.L."/>
            <person name="Troendle N.J."/>
            <person name="Glenn T.C."/>
            <person name="Mahmud O."/>
            <person name="Louha S."/>
            <person name="Chalopin D."/>
            <person name="Bennetzen J.L."/>
            <person name="Mauricio R."/>
        </authorList>
    </citation>
    <scope>NUCLEOTIDE SEQUENCE [LARGE SCALE GENOMIC DNA]</scope>
    <source>
        <strain evidence="3">NE01/NJP1002.9</strain>
        <tissue evidence="3">Muscle</tissue>
    </source>
</reference>
<dbReference type="PANTHER" id="PTHR22775">
    <property type="entry name" value="SORTING NEXIN"/>
    <property type="match status" value="1"/>
</dbReference>
<evidence type="ECO:0000259" key="2">
    <source>
        <dbReference type="Pfam" id="PF08628"/>
    </source>
</evidence>
<dbReference type="AlphaFoldDB" id="A0A315V642"/>
<dbReference type="Pfam" id="PF08628">
    <property type="entry name" value="Nexin_C"/>
    <property type="match status" value="1"/>
</dbReference>
<feature type="domain" description="Sorting nexin C-terminal" evidence="2">
    <location>
        <begin position="369"/>
        <end position="429"/>
    </location>
</feature>
<dbReference type="Gene3D" id="3.30.1520.10">
    <property type="entry name" value="Phox-like domain"/>
    <property type="match status" value="1"/>
</dbReference>
<evidence type="ECO:0000313" key="4">
    <source>
        <dbReference type="Proteomes" id="UP000250572"/>
    </source>
</evidence>
<dbReference type="InterPro" id="IPR036871">
    <property type="entry name" value="PX_dom_sf"/>
</dbReference>
<sequence>DDSDLEEYLASVQEDLMEFKLSYEMWRVGCWAVSIPQADWKDDELIFTIHLEEKGSPENLHWDIKKTYMDVVYFRNRWQDCTSLPTIFTLEDSEVSAEVKEEARASAEHFLQELVSDAMIGHTQVVFQFLCPLDKLMNEEEHHGGVWEILSGLACFLTPGQEEEENSSLQTEVPKENALTSPHPEPTSLSAENNCNSTPLQNESPLPQIVVSQYNAPPKQPEEAEDNPHENCLQDSDNTVTSHFKMIIKGLSRSRSQESLSSSKAGGDEEPPDETQRPVAEGPSGLSCSPKSDKKERTCFRMSGVAGKTKGKETMPGALQRGDDSQGQRGQGSCEQLESTKAIIELLKEISGNSILINIFDAILKPVMPILKKKINSFLNKLNPTEEQMVAYIDALRSNLWPEIQQVTAPHTRTDEERKETRERAHDLINARYSHYLVLKKTDMESVFNIFQNREENKTLICVSISPCQLPSGYFHCKTCPPMLLAFLLREFLPRDPSLQISAAILHKVTSHAN</sequence>
<evidence type="ECO:0000256" key="1">
    <source>
        <dbReference type="SAM" id="MobiDB-lite"/>
    </source>
</evidence>
<feature type="region of interest" description="Disordered" evidence="1">
    <location>
        <begin position="161"/>
        <end position="204"/>
    </location>
</feature>
<feature type="compositionally biased region" description="Polar residues" evidence="1">
    <location>
        <begin position="187"/>
        <end position="204"/>
    </location>
</feature>
<dbReference type="PANTHER" id="PTHR22775:SF48">
    <property type="entry name" value="SORTING NEXIN-25"/>
    <property type="match status" value="1"/>
</dbReference>
<comment type="caution">
    <text evidence="3">The sequence shown here is derived from an EMBL/GenBank/DDBJ whole genome shotgun (WGS) entry which is preliminary data.</text>
</comment>
<name>A0A315V642_GAMAF</name>
<keyword evidence="4" id="KW-1185">Reference proteome</keyword>
<proteinExistence type="predicted"/>
<gene>
    <name evidence="3" type="ORF">CCH79_00005635</name>
</gene>
<feature type="compositionally biased region" description="Basic and acidic residues" evidence="1">
    <location>
        <begin position="220"/>
        <end position="229"/>
    </location>
</feature>
<dbReference type="GO" id="GO:0005768">
    <property type="term" value="C:endosome"/>
    <property type="evidence" value="ECO:0007669"/>
    <property type="project" value="TreeGrafter"/>
</dbReference>
<feature type="compositionally biased region" description="Low complexity" evidence="1">
    <location>
        <begin position="251"/>
        <end position="263"/>
    </location>
</feature>
<feature type="region of interest" description="Disordered" evidence="1">
    <location>
        <begin position="251"/>
        <end position="333"/>
    </location>
</feature>
<feature type="non-terminal residue" evidence="3">
    <location>
        <position position="1"/>
    </location>
</feature>